<sequence>MEPRLLAFILFGLGTLDLSLGITGAAEEFSKRLSAGQDFHQSGQIQDFDFSKFFPDIEKTHPAPSKHESRALPTEESADMYGGYSASQGQASIETYDQLEDTFKTSLESQPEERQAFQIPSEFQSFDGPAVEPAALTAAEGGFLLPSDFNLPGPLPESGGSISGPEFSVPTQFRDTESFEEPEQLRNPGQFALPREVTGAGNLSPPFDGFSAPFGSSNSFLNLLGNSNLGAFGGSNFGKRLDRKGSQEQSEDRSPPGFSREPKKRFTLQDEIDIVKKYQKKQAQTASLVEDLKQSRQSPNTFDRSNGFGPKFELSKFERPNEDLSGALDSFEPSYEKYDFQENFQSRFQDQPAYSYEEPENEPPKSNEYRTEPKVIDTFGFGPRHNNPSNNNPQFRTPNKPSNHFQYDYDQEEEEEEREAAEQPSLYRGYSNEQDSFREETEENQAHLGGTSGFGPGYDSFAPEFDSTENPESYQDYDRPKRFNPVREPTYSTRDRGFVSTFDSPNPFGGSSIGLSPPTFVNPQKTAQQLTPKEDYQGTRSSFGQGGGFPSAYFGGQFTEEELDEPVAYSSPQEPFFTQQRENFPQRSREPESRNPFHFSQPASSENSFSSYAREASKTYPSYREPDHSQTSGYDSDHAYDAVPNSYETKLVDLRSKIFDGQKFDKFGFAEKSGPVYQDGFKDRSGEEVEFVEDSSDEPREPSKASSGAVNPVEYSFRRFAGYPGFPETLASTTVLDSRTEPVTEKMPAEVPYTHQEKTVRSKVESSPYERPSTSKLKEETEHFRPQESKESFQHHFEGFNFGSSGYEKAEKQDDTYKQQQSSEATTEPLPSMEEHTSVYEHRDNHGSLESYDVSRETNKNFKWKKEGSSKKKYDHIKKKFDPSQEKKHQSPFKLKQKSSFREPTKSESFETVDVAFDASTALSNPTIAPEMTTPQPTLDYPNTKFVAPTPEEGFKPMGGSTKILDTLLQETVTSTPLPPTTYEYTEISFREPITSTLANEEGHSQPPFSTTKPTKGPIYYKSFKQSSSTSKETIRSFPSKSSDEDVIDVLADSHPRARPKKENHSGEFNKPYRRSYSHMHNAPPARGSPKNKNPPPVPKQQKPHHRPNSDKQQRLVQHLQSQQQQQQQQAQLSRPQKPNGPVPRRQRINQNQRLKSMIKQHLPKRRPNGQIRANLPGGLTLNWPPKNKNKGPVAKNMAKNIRRVTDLFSSKDRDQRKPKANIRQVSAVVLPYVAGAMVSSPLVAAII</sequence>
<feature type="region of interest" description="Disordered" evidence="1">
    <location>
        <begin position="672"/>
        <end position="711"/>
    </location>
</feature>
<feature type="compositionally biased region" description="Basic and acidic residues" evidence="1">
    <location>
        <begin position="239"/>
        <end position="254"/>
    </location>
</feature>
<feature type="compositionally biased region" description="Basic and acidic residues" evidence="1">
    <location>
        <begin position="755"/>
        <end position="764"/>
    </location>
</feature>
<feature type="compositionally biased region" description="Low complexity" evidence="1">
    <location>
        <begin position="1115"/>
        <end position="1133"/>
    </location>
</feature>
<feature type="compositionally biased region" description="Basic and acidic residues" evidence="1">
    <location>
        <begin position="880"/>
        <end position="889"/>
    </location>
</feature>
<dbReference type="AlphaFoldDB" id="A0A553NYV8"/>
<feature type="compositionally biased region" description="Polar residues" evidence="1">
    <location>
        <begin position="570"/>
        <end position="586"/>
    </location>
</feature>
<feature type="region of interest" description="Disordered" evidence="1">
    <location>
        <begin position="993"/>
        <end position="1194"/>
    </location>
</feature>
<feature type="compositionally biased region" description="Polar residues" evidence="1">
    <location>
        <begin position="519"/>
        <end position="531"/>
    </location>
</feature>
<feature type="compositionally biased region" description="Basic and acidic residues" evidence="1">
    <location>
        <begin position="1052"/>
        <end position="1068"/>
    </location>
</feature>
<proteinExistence type="predicted"/>
<feature type="region of interest" description="Disordered" evidence="1">
    <location>
        <begin position="734"/>
        <end position="909"/>
    </location>
</feature>
<organism evidence="3 4">
    <name type="scientific">Tigriopus californicus</name>
    <name type="common">Marine copepod</name>
    <dbReference type="NCBI Taxonomy" id="6832"/>
    <lineage>
        <taxon>Eukaryota</taxon>
        <taxon>Metazoa</taxon>
        <taxon>Ecdysozoa</taxon>
        <taxon>Arthropoda</taxon>
        <taxon>Crustacea</taxon>
        <taxon>Multicrustacea</taxon>
        <taxon>Hexanauplia</taxon>
        <taxon>Copepoda</taxon>
        <taxon>Harpacticoida</taxon>
        <taxon>Harpacticidae</taxon>
        <taxon>Tigriopus</taxon>
    </lineage>
</organism>
<feature type="region of interest" description="Disordered" evidence="1">
    <location>
        <begin position="926"/>
        <end position="961"/>
    </location>
</feature>
<feature type="compositionally biased region" description="Basic and acidic residues" evidence="1">
    <location>
        <begin position="833"/>
        <end position="872"/>
    </location>
</feature>
<keyword evidence="2" id="KW-0732">Signal</keyword>
<reference evidence="3 4" key="1">
    <citation type="journal article" date="2018" name="Nat. Ecol. Evol.">
        <title>Genomic signatures of mitonuclear coevolution across populations of Tigriopus californicus.</title>
        <authorList>
            <person name="Barreto F.S."/>
            <person name="Watson E.T."/>
            <person name="Lima T.G."/>
            <person name="Willett C.S."/>
            <person name="Edmands S."/>
            <person name="Li W."/>
            <person name="Burton R.S."/>
        </authorList>
    </citation>
    <scope>NUCLEOTIDE SEQUENCE [LARGE SCALE GENOMIC DNA]</scope>
    <source>
        <strain evidence="3 4">San Diego</strain>
    </source>
</reference>
<feature type="region of interest" description="Disordered" evidence="1">
    <location>
        <begin position="149"/>
        <end position="209"/>
    </location>
</feature>
<feature type="compositionally biased region" description="Basic residues" evidence="1">
    <location>
        <begin position="1157"/>
        <end position="1168"/>
    </location>
</feature>
<evidence type="ECO:0000256" key="2">
    <source>
        <dbReference type="SAM" id="SignalP"/>
    </source>
</evidence>
<feature type="compositionally biased region" description="Polar residues" evidence="1">
    <location>
        <begin position="926"/>
        <end position="937"/>
    </location>
</feature>
<feature type="compositionally biased region" description="Polar residues" evidence="1">
    <location>
        <begin position="295"/>
        <end position="304"/>
    </location>
</feature>
<protein>
    <submittedName>
        <fullName evidence="3">Uncharacterized protein</fullName>
    </submittedName>
</protein>
<feature type="compositionally biased region" description="Basic and acidic residues" evidence="1">
    <location>
        <begin position="900"/>
        <end position="909"/>
    </location>
</feature>
<evidence type="ECO:0000313" key="3">
    <source>
        <dbReference type="EMBL" id="TRY70620.1"/>
    </source>
</evidence>
<feature type="compositionally biased region" description="Polar residues" evidence="1">
    <location>
        <begin position="1024"/>
        <end position="1041"/>
    </location>
</feature>
<accession>A0A553NYV8</accession>
<feature type="compositionally biased region" description="Basic and acidic residues" evidence="1">
    <location>
        <begin position="738"/>
        <end position="748"/>
    </location>
</feature>
<name>A0A553NYV8_TIGCA</name>
<feature type="chain" id="PRO_5022197328" evidence="2">
    <location>
        <begin position="22"/>
        <end position="1248"/>
    </location>
</feature>
<dbReference type="Proteomes" id="UP000318571">
    <property type="component" value="Chromosome 9"/>
</dbReference>
<gene>
    <name evidence="3" type="ORF">TCAL_06134</name>
</gene>
<keyword evidence="4" id="KW-1185">Reference proteome</keyword>
<evidence type="ECO:0000256" key="1">
    <source>
        <dbReference type="SAM" id="MobiDB-lite"/>
    </source>
</evidence>
<dbReference type="EMBL" id="VCGU01000009">
    <property type="protein sequence ID" value="TRY70620.1"/>
    <property type="molecule type" value="Genomic_DNA"/>
</dbReference>
<feature type="compositionally biased region" description="Basic and acidic residues" evidence="1">
    <location>
        <begin position="313"/>
        <end position="322"/>
    </location>
</feature>
<feature type="compositionally biased region" description="Polar residues" evidence="1">
    <location>
        <begin position="386"/>
        <end position="405"/>
    </location>
</feature>
<feature type="compositionally biased region" description="Basic and acidic residues" evidence="1">
    <location>
        <begin position="776"/>
        <end position="798"/>
    </location>
</feature>
<feature type="region of interest" description="Disordered" evidence="1">
    <location>
        <begin position="234"/>
        <end position="266"/>
    </location>
</feature>
<feature type="compositionally biased region" description="Basic and acidic residues" evidence="1">
    <location>
        <begin position="362"/>
        <end position="375"/>
    </location>
</feature>
<feature type="region of interest" description="Disordered" evidence="1">
    <location>
        <begin position="279"/>
        <end position="641"/>
    </location>
</feature>
<feature type="signal peptide" evidence="2">
    <location>
        <begin position="1"/>
        <end position="21"/>
    </location>
</feature>
<feature type="compositionally biased region" description="Acidic residues" evidence="1">
    <location>
        <begin position="409"/>
        <end position="419"/>
    </location>
</feature>
<feature type="compositionally biased region" description="Basic and acidic residues" evidence="1">
    <location>
        <begin position="808"/>
        <end position="817"/>
    </location>
</feature>
<evidence type="ECO:0000313" key="4">
    <source>
        <dbReference type="Proteomes" id="UP000318571"/>
    </source>
</evidence>
<comment type="caution">
    <text evidence="3">The sequence shown here is derived from an EMBL/GenBank/DDBJ whole genome shotgun (WGS) entry which is preliminary data.</text>
</comment>
<feature type="compositionally biased region" description="Polar residues" evidence="1">
    <location>
        <begin position="601"/>
        <end position="611"/>
    </location>
</feature>